<reference evidence="3" key="1">
    <citation type="journal article" date="2017" name="Nat. Ecol. Evol.">
        <title>Genome expansion and lineage-specific genetic innovations in the forest pathogenic fungi Armillaria.</title>
        <authorList>
            <person name="Sipos G."/>
            <person name="Prasanna A.N."/>
            <person name="Walter M.C."/>
            <person name="O'Connor E."/>
            <person name="Balint B."/>
            <person name="Krizsan K."/>
            <person name="Kiss B."/>
            <person name="Hess J."/>
            <person name="Varga T."/>
            <person name="Slot J."/>
            <person name="Riley R."/>
            <person name="Boka B."/>
            <person name="Rigling D."/>
            <person name="Barry K."/>
            <person name="Lee J."/>
            <person name="Mihaltcheva S."/>
            <person name="LaButti K."/>
            <person name="Lipzen A."/>
            <person name="Waldron R."/>
            <person name="Moloney N.M."/>
            <person name="Sperisen C."/>
            <person name="Kredics L."/>
            <person name="Vagvoelgyi C."/>
            <person name="Patrignani A."/>
            <person name="Fitzpatrick D."/>
            <person name="Nagy I."/>
            <person name="Doyle S."/>
            <person name="Anderson J.B."/>
            <person name="Grigoriev I.V."/>
            <person name="Gueldener U."/>
            <person name="Muensterkoetter M."/>
            <person name="Nagy L.G."/>
        </authorList>
    </citation>
    <scope>NUCLEOTIDE SEQUENCE [LARGE SCALE GENOMIC DNA]</scope>
    <source>
        <strain evidence="3">Ar21-2</strain>
    </source>
</reference>
<dbReference type="Proteomes" id="UP000217790">
    <property type="component" value="Unassembled WGS sequence"/>
</dbReference>
<dbReference type="STRING" id="47427.A0A2H3CNT0"/>
<feature type="compositionally biased region" description="Low complexity" evidence="1">
    <location>
        <begin position="444"/>
        <end position="466"/>
    </location>
</feature>
<evidence type="ECO:0000256" key="1">
    <source>
        <dbReference type="SAM" id="MobiDB-lite"/>
    </source>
</evidence>
<name>A0A2H3CNT0_ARMGA</name>
<feature type="region of interest" description="Disordered" evidence="1">
    <location>
        <begin position="423"/>
        <end position="487"/>
    </location>
</feature>
<dbReference type="InParanoid" id="A0A2H3CNT0"/>
<dbReference type="EMBL" id="KZ293753">
    <property type="protein sequence ID" value="PBK80058.1"/>
    <property type="molecule type" value="Genomic_DNA"/>
</dbReference>
<organism evidence="2 3">
    <name type="scientific">Armillaria gallica</name>
    <name type="common">Bulbous honey fungus</name>
    <name type="synonym">Armillaria bulbosa</name>
    <dbReference type="NCBI Taxonomy" id="47427"/>
    <lineage>
        <taxon>Eukaryota</taxon>
        <taxon>Fungi</taxon>
        <taxon>Dikarya</taxon>
        <taxon>Basidiomycota</taxon>
        <taxon>Agaricomycotina</taxon>
        <taxon>Agaricomycetes</taxon>
        <taxon>Agaricomycetidae</taxon>
        <taxon>Agaricales</taxon>
        <taxon>Marasmiineae</taxon>
        <taxon>Physalacriaceae</taxon>
        <taxon>Armillaria</taxon>
    </lineage>
</organism>
<protein>
    <submittedName>
        <fullName evidence="2">Uncharacterized protein</fullName>
    </submittedName>
</protein>
<gene>
    <name evidence="2" type="ORF">ARMGADRAFT_1092535</name>
</gene>
<dbReference type="AlphaFoldDB" id="A0A2H3CNT0"/>
<proteinExistence type="predicted"/>
<sequence length="540" mass="58534">MPPSLTVRGTARTRTPRELLSAVTPSLAHLAATSPPAAPAASNAVPVSPLFPSSDLPPSSTPQLPYPLVASSSTASTMAARLGQMTALQSNPAALVAQMVSTQSRPQPPVPSFFPASSVAAERTETSLIQAGLNPPPPFPLYSGPSTPEVHTHVNSTSARRAQHLRTRHAEFADNLAVGRNSRSGPSITWLKLLLFPVACGNNAHPPQHVDPSIHADDPHPWNFQILQEDIGPMDRQFERIGLVINMIVHDGLLSFSDFHHAIAQHQALPESPKIPDFNTDPDASYLTSGWCLQQMRCVRNHTTLRCCEKAYKGGAYWSLQTLTAYASMVKAPFNSGGRSDPTLKHVFIIAPTHGNIVHGIEKCYTEDFQPPIDLAKARLPHPCFPARAMFGLAFLPRTLQNSYQAEEERCLRLCRGEDPNLVPSMSSQVRSITCPPHPTTNHSTVAPTATPSSSSMSTSTSTVSSGDGATQSTQEENHDEKENQPPVMAQPLVRRTHVELPAVLTSSSFDSIHHLSRRTFHVLLLHSVHPDGTTLVRTC</sequence>
<accession>A0A2H3CNT0</accession>
<evidence type="ECO:0000313" key="2">
    <source>
        <dbReference type="EMBL" id="PBK80058.1"/>
    </source>
</evidence>
<evidence type="ECO:0000313" key="3">
    <source>
        <dbReference type="Proteomes" id="UP000217790"/>
    </source>
</evidence>
<keyword evidence="3" id="KW-1185">Reference proteome</keyword>
<dbReference type="OrthoDB" id="2974358at2759"/>